<evidence type="ECO:0000313" key="2">
    <source>
        <dbReference type="Proteomes" id="UP000001876"/>
    </source>
</evidence>
<dbReference type="AlphaFoldDB" id="C1N293"/>
<proteinExistence type="predicted"/>
<name>C1N293_MICPC</name>
<accession>C1N293</accession>
<dbReference type="GeneID" id="9687490"/>
<evidence type="ECO:0000313" key="1">
    <source>
        <dbReference type="EMBL" id="EEH53964.1"/>
    </source>
</evidence>
<dbReference type="KEGG" id="mpp:MICPUCDRAFT_70148"/>
<sequence>MPQLEPKQHVGASRVCASSVNGCPSMMGTRSNFPTPRSMEYFAKSICDIQNENVHTCRRRTRVRVRRNHARAQVEKPSRRESSQRAREGYAHLQVVHRDRALEPPLDADLDVPRLALEHARRGVLEAPEVDDRLPLEELRLERKRRLRRARDAILRAVLALRQPLHRALGG</sequence>
<dbReference type="EMBL" id="GG663745">
    <property type="protein sequence ID" value="EEH53964.1"/>
    <property type="molecule type" value="Genomic_DNA"/>
</dbReference>
<dbReference type="RefSeq" id="XP_003062252.1">
    <property type="nucleotide sequence ID" value="XM_003062206.1"/>
</dbReference>
<keyword evidence="2" id="KW-1185">Reference proteome</keyword>
<reference evidence="1 2" key="1">
    <citation type="journal article" date="2009" name="Science">
        <title>Green evolution and dynamic adaptations revealed by genomes of the marine picoeukaryotes Micromonas.</title>
        <authorList>
            <person name="Worden A.Z."/>
            <person name="Lee J.H."/>
            <person name="Mock T."/>
            <person name="Rouze P."/>
            <person name="Simmons M.P."/>
            <person name="Aerts A.L."/>
            <person name="Allen A.E."/>
            <person name="Cuvelier M.L."/>
            <person name="Derelle E."/>
            <person name="Everett M.V."/>
            <person name="Foulon E."/>
            <person name="Grimwood J."/>
            <person name="Gundlach H."/>
            <person name="Henrissat B."/>
            <person name="Napoli C."/>
            <person name="McDonald S.M."/>
            <person name="Parker M.S."/>
            <person name="Rombauts S."/>
            <person name="Salamov A."/>
            <person name="Von Dassow P."/>
            <person name="Badger J.H."/>
            <person name="Coutinho P.M."/>
            <person name="Demir E."/>
            <person name="Dubchak I."/>
            <person name="Gentemann C."/>
            <person name="Eikrem W."/>
            <person name="Gready J.E."/>
            <person name="John U."/>
            <person name="Lanier W."/>
            <person name="Lindquist E.A."/>
            <person name="Lucas S."/>
            <person name="Mayer K.F."/>
            <person name="Moreau H."/>
            <person name="Not F."/>
            <person name="Otillar R."/>
            <person name="Panaud O."/>
            <person name="Pangilinan J."/>
            <person name="Paulsen I."/>
            <person name="Piegu B."/>
            <person name="Poliakov A."/>
            <person name="Robbens S."/>
            <person name="Schmutz J."/>
            <person name="Toulza E."/>
            <person name="Wyss T."/>
            <person name="Zelensky A."/>
            <person name="Zhou K."/>
            <person name="Armbrust E.V."/>
            <person name="Bhattacharya D."/>
            <person name="Goodenough U.W."/>
            <person name="Van de Peer Y."/>
            <person name="Grigoriev I.V."/>
        </authorList>
    </citation>
    <scope>NUCLEOTIDE SEQUENCE [LARGE SCALE GENOMIC DNA]</scope>
    <source>
        <strain evidence="1 2">CCMP1545</strain>
    </source>
</reference>
<organism evidence="2">
    <name type="scientific">Micromonas pusilla (strain CCMP1545)</name>
    <name type="common">Picoplanktonic green alga</name>
    <dbReference type="NCBI Taxonomy" id="564608"/>
    <lineage>
        <taxon>Eukaryota</taxon>
        <taxon>Viridiplantae</taxon>
        <taxon>Chlorophyta</taxon>
        <taxon>Mamiellophyceae</taxon>
        <taxon>Mamiellales</taxon>
        <taxon>Mamiellaceae</taxon>
        <taxon>Micromonas</taxon>
    </lineage>
</organism>
<protein>
    <submittedName>
        <fullName evidence="1">Predicted protein</fullName>
    </submittedName>
</protein>
<dbReference type="Proteomes" id="UP000001876">
    <property type="component" value="Unassembled WGS sequence"/>
</dbReference>
<gene>
    <name evidence="1" type="ORF">MICPUCDRAFT_70148</name>
</gene>